<accession>A0ABQ1MEP2</accession>
<gene>
    <name evidence="2" type="ORF">GCM10011386_34180</name>
</gene>
<evidence type="ECO:0000313" key="2">
    <source>
        <dbReference type="EMBL" id="GGC39270.1"/>
    </source>
</evidence>
<organism evidence="2 3">
    <name type="scientific">Parapedobacter defluvii</name>
    <dbReference type="NCBI Taxonomy" id="2045106"/>
    <lineage>
        <taxon>Bacteria</taxon>
        <taxon>Pseudomonadati</taxon>
        <taxon>Bacteroidota</taxon>
        <taxon>Sphingobacteriia</taxon>
        <taxon>Sphingobacteriales</taxon>
        <taxon>Sphingobacteriaceae</taxon>
        <taxon>Parapedobacter</taxon>
    </lineage>
</organism>
<evidence type="ECO:0000313" key="3">
    <source>
        <dbReference type="Proteomes" id="UP000597338"/>
    </source>
</evidence>
<evidence type="ECO:0000256" key="1">
    <source>
        <dbReference type="SAM" id="Phobius"/>
    </source>
</evidence>
<keyword evidence="3" id="KW-1185">Reference proteome</keyword>
<proteinExistence type="predicted"/>
<evidence type="ECO:0008006" key="4">
    <source>
        <dbReference type="Google" id="ProtNLM"/>
    </source>
</evidence>
<comment type="caution">
    <text evidence="2">The sequence shown here is derived from an EMBL/GenBank/DDBJ whole genome shotgun (WGS) entry which is preliminary data.</text>
</comment>
<reference evidence="3" key="1">
    <citation type="journal article" date="2019" name="Int. J. Syst. Evol. Microbiol.">
        <title>The Global Catalogue of Microorganisms (GCM) 10K type strain sequencing project: providing services to taxonomists for standard genome sequencing and annotation.</title>
        <authorList>
            <consortium name="The Broad Institute Genomics Platform"/>
            <consortium name="The Broad Institute Genome Sequencing Center for Infectious Disease"/>
            <person name="Wu L."/>
            <person name="Ma J."/>
        </authorList>
    </citation>
    <scope>NUCLEOTIDE SEQUENCE [LARGE SCALE GENOMIC DNA]</scope>
    <source>
        <strain evidence="3">CGMCC 1.15342</strain>
    </source>
</reference>
<keyword evidence="1" id="KW-0812">Transmembrane</keyword>
<name>A0ABQ1MEP2_9SPHI</name>
<dbReference type="Proteomes" id="UP000597338">
    <property type="component" value="Unassembled WGS sequence"/>
</dbReference>
<dbReference type="Pfam" id="PF04977">
    <property type="entry name" value="DivIC"/>
    <property type="match status" value="1"/>
</dbReference>
<dbReference type="InterPro" id="IPR007060">
    <property type="entry name" value="FtsL/DivIC"/>
</dbReference>
<keyword evidence="1" id="KW-0472">Membrane</keyword>
<feature type="transmembrane region" description="Helical" evidence="1">
    <location>
        <begin position="12"/>
        <end position="32"/>
    </location>
</feature>
<sequence>MHYFVSMERLLSIIRNKYIIASVAFTVWMLFFDRHDVATQYGYYSQLKELRAEKEFYTTEIDKVTNAIHDLNTDPQALQRVAREKYKMKKENEDIFVIIEEEGE</sequence>
<dbReference type="EMBL" id="BMIK01000014">
    <property type="protein sequence ID" value="GGC39270.1"/>
    <property type="molecule type" value="Genomic_DNA"/>
</dbReference>
<protein>
    <recommendedName>
        <fullName evidence="4">Septum formation initiator</fullName>
    </recommendedName>
</protein>
<keyword evidence="1" id="KW-1133">Transmembrane helix</keyword>